<comment type="catalytic activity">
    <reaction evidence="14">
        <text>4-aminobutanoate + 2-oxoglutarate = succinate semialdehyde + L-glutamate</text>
        <dbReference type="Rhea" id="RHEA:23352"/>
        <dbReference type="ChEBI" id="CHEBI:16810"/>
        <dbReference type="ChEBI" id="CHEBI:29985"/>
        <dbReference type="ChEBI" id="CHEBI:57706"/>
        <dbReference type="ChEBI" id="CHEBI:59888"/>
        <dbReference type="EC" id="2.6.1.19"/>
    </reaction>
</comment>
<proteinExistence type="inferred from homology"/>
<comment type="pathway">
    <text evidence="3">Amino-acid degradation; 4-aminobutanoate degradation.</text>
</comment>
<dbReference type="AlphaFoldDB" id="A0A5E9FWE8"/>
<evidence type="ECO:0000256" key="2">
    <source>
        <dbReference type="ARBA" id="ARBA00001933"/>
    </source>
</evidence>
<evidence type="ECO:0000256" key="4">
    <source>
        <dbReference type="ARBA" id="ARBA00008954"/>
    </source>
</evidence>
<name>A0A5E9FWE8_9MICO</name>
<comment type="catalytic activity">
    <reaction evidence="1">
        <text>(S)-3-amino-2-methylpropanoate + 2-oxoglutarate = 2-methyl-3-oxopropanoate + L-glutamate</text>
        <dbReference type="Rhea" id="RHEA:13993"/>
        <dbReference type="ChEBI" id="CHEBI:16810"/>
        <dbReference type="ChEBI" id="CHEBI:29985"/>
        <dbReference type="ChEBI" id="CHEBI:57700"/>
        <dbReference type="ChEBI" id="CHEBI:58655"/>
        <dbReference type="EC" id="2.6.1.22"/>
    </reaction>
</comment>
<gene>
    <name evidence="17" type="ORF">SAMN05216368_103164</name>
</gene>
<dbReference type="InterPro" id="IPR050103">
    <property type="entry name" value="Class-III_PLP-dep_AT"/>
</dbReference>
<dbReference type="EC" id="2.6.1.19" evidence="6"/>
<dbReference type="CDD" id="cd00610">
    <property type="entry name" value="OAT_like"/>
    <property type="match status" value="1"/>
</dbReference>
<dbReference type="InterPro" id="IPR015424">
    <property type="entry name" value="PyrdxlP-dep_Trfase"/>
</dbReference>
<evidence type="ECO:0000313" key="18">
    <source>
        <dbReference type="Proteomes" id="UP000199639"/>
    </source>
</evidence>
<evidence type="ECO:0000256" key="5">
    <source>
        <dbReference type="ARBA" id="ARBA00012876"/>
    </source>
</evidence>
<dbReference type="EC" id="2.6.1.22" evidence="5"/>
<keyword evidence="7 17" id="KW-0032">Aminotransferase</keyword>
<evidence type="ECO:0000256" key="13">
    <source>
        <dbReference type="ARBA" id="ARBA00031787"/>
    </source>
</evidence>
<dbReference type="GO" id="GO:0042802">
    <property type="term" value="F:identical protein binding"/>
    <property type="evidence" value="ECO:0007669"/>
    <property type="project" value="TreeGrafter"/>
</dbReference>
<evidence type="ECO:0000256" key="3">
    <source>
        <dbReference type="ARBA" id="ARBA00005176"/>
    </source>
</evidence>
<dbReference type="InterPro" id="IPR049704">
    <property type="entry name" value="Aminotrans_3_PPA_site"/>
</dbReference>
<evidence type="ECO:0000256" key="8">
    <source>
        <dbReference type="ARBA" id="ARBA00022679"/>
    </source>
</evidence>
<dbReference type="EMBL" id="FNIB01000003">
    <property type="protein sequence ID" value="SDM99734.1"/>
    <property type="molecule type" value="Genomic_DNA"/>
</dbReference>
<keyword evidence="9 16" id="KW-0663">Pyridoxal phosphate</keyword>
<evidence type="ECO:0000256" key="14">
    <source>
        <dbReference type="ARBA" id="ARBA00048021"/>
    </source>
</evidence>
<sequence length="460" mass="48031">MALLASLGSRLATSVHPERIVDNPSIHSHDGHMTILSPALKQATPVVVDHAIGSYIFGTDGEKYLDFTSGIGVTSTGHCHPRVVAAAREQAGKIIHAQFTTVMHTPLLELTDKLGEVLPEGMDSVFYLNSGSEAVEAAIRQARMATGRPNIIAFHGGFHGRTVAAASLTTAGTKFRSGFSPIMGGVHISPFPYAFRYGWDEQTAVTFALKELDSLLATISSPADTAAFIIEPALGDGGYLPTPPAFLEGLRERATHHGIILILDEVQAGVGRTGKFWGHQYSSITPDILITAKGLASGFPLSAIAAPLDLMKKAWAGSQGGTYGGNAVSCAAAVATLDVVREEGLVENARVRGLQLQAGLKRLAATRPVIGDVRGLGLMQGLEFVDGDGEPNPEAAAAVQQAAIKQNLLLLTCGTRGNVVRVIPALIVSDAEIEQGLSAFEAALNDSGAVPVLEPTGATA</sequence>
<dbReference type="STRING" id="1424659.SAMN05216368_103164"/>
<evidence type="ECO:0000256" key="9">
    <source>
        <dbReference type="ARBA" id="ARBA00022898"/>
    </source>
</evidence>
<organism evidence="17 18">
    <name type="scientific">Cryobacterium flavum</name>
    <dbReference type="NCBI Taxonomy" id="1424659"/>
    <lineage>
        <taxon>Bacteria</taxon>
        <taxon>Bacillati</taxon>
        <taxon>Actinomycetota</taxon>
        <taxon>Actinomycetes</taxon>
        <taxon>Micrococcales</taxon>
        <taxon>Microbacteriaceae</taxon>
        <taxon>Cryobacterium</taxon>
    </lineage>
</organism>
<evidence type="ECO:0000256" key="11">
    <source>
        <dbReference type="ARBA" id="ARBA00030204"/>
    </source>
</evidence>
<dbReference type="Pfam" id="PF00202">
    <property type="entry name" value="Aminotran_3"/>
    <property type="match status" value="1"/>
</dbReference>
<keyword evidence="8 17" id="KW-0808">Transferase</keyword>
<dbReference type="PIRSF" id="PIRSF000521">
    <property type="entry name" value="Transaminase_4ab_Lys_Orn"/>
    <property type="match status" value="1"/>
</dbReference>
<evidence type="ECO:0000256" key="6">
    <source>
        <dbReference type="ARBA" id="ARBA00012912"/>
    </source>
</evidence>
<evidence type="ECO:0000256" key="15">
    <source>
        <dbReference type="ARBA" id="ARBA00050054"/>
    </source>
</evidence>
<evidence type="ECO:0000256" key="10">
    <source>
        <dbReference type="ARBA" id="ARBA00029760"/>
    </source>
</evidence>
<reference evidence="17 18" key="1">
    <citation type="submission" date="2016-10" db="EMBL/GenBank/DDBJ databases">
        <authorList>
            <person name="Varghese N."/>
            <person name="Submissions S."/>
        </authorList>
    </citation>
    <scope>NUCLEOTIDE SEQUENCE [LARGE SCALE GENOMIC DNA]</scope>
    <source>
        <strain evidence="17 18">CGMCC 1.11215</strain>
    </source>
</reference>
<evidence type="ECO:0000256" key="1">
    <source>
        <dbReference type="ARBA" id="ARBA00001750"/>
    </source>
</evidence>
<evidence type="ECO:0000256" key="16">
    <source>
        <dbReference type="RuleBase" id="RU003560"/>
    </source>
</evidence>
<evidence type="ECO:0000313" key="17">
    <source>
        <dbReference type="EMBL" id="SDM99734.1"/>
    </source>
</evidence>
<dbReference type="GO" id="GO:0034386">
    <property type="term" value="F:4-aminobutyrate:2-oxoglutarate transaminase activity"/>
    <property type="evidence" value="ECO:0007669"/>
    <property type="project" value="UniProtKB-EC"/>
</dbReference>
<dbReference type="GO" id="GO:0030170">
    <property type="term" value="F:pyridoxal phosphate binding"/>
    <property type="evidence" value="ECO:0007669"/>
    <property type="project" value="InterPro"/>
</dbReference>
<dbReference type="InterPro" id="IPR005814">
    <property type="entry name" value="Aminotrans_3"/>
</dbReference>
<dbReference type="GO" id="GO:0047298">
    <property type="term" value="F:(S)-3-amino-2-methylpropionate transaminase activity"/>
    <property type="evidence" value="ECO:0007669"/>
    <property type="project" value="UniProtKB-EC"/>
</dbReference>
<dbReference type="SUPFAM" id="SSF53383">
    <property type="entry name" value="PLP-dependent transferases"/>
    <property type="match status" value="1"/>
</dbReference>
<dbReference type="InterPro" id="IPR015422">
    <property type="entry name" value="PyrdxlP-dep_Trfase_small"/>
</dbReference>
<dbReference type="FunFam" id="3.40.640.10:FF:000013">
    <property type="entry name" value="4-aminobutyrate aminotransferase"/>
    <property type="match status" value="1"/>
</dbReference>
<dbReference type="PANTHER" id="PTHR11986">
    <property type="entry name" value="AMINOTRANSFERASE CLASS III"/>
    <property type="match status" value="1"/>
</dbReference>
<evidence type="ECO:0000256" key="12">
    <source>
        <dbReference type="ARBA" id="ARBA00030857"/>
    </source>
</evidence>
<dbReference type="Gene3D" id="3.90.1150.10">
    <property type="entry name" value="Aspartate Aminotransferase, domain 1"/>
    <property type="match status" value="1"/>
</dbReference>
<accession>A0A5E9FWE8</accession>
<evidence type="ECO:0000256" key="7">
    <source>
        <dbReference type="ARBA" id="ARBA00022576"/>
    </source>
</evidence>
<dbReference type="Proteomes" id="UP000199639">
    <property type="component" value="Unassembled WGS sequence"/>
</dbReference>
<comment type="similarity">
    <text evidence="4 16">Belongs to the class-III pyridoxal-phosphate-dependent aminotransferase family.</text>
</comment>
<dbReference type="PROSITE" id="PS00600">
    <property type="entry name" value="AA_TRANSFER_CLASS_3"/>
    <property type="match status" value="1"/>
</dbReference>
<protein>
    <recommendedName>
        <fullName evidence="12">(S)-3-amino-2-methylpropionate transaminase</fullName>
        <ecNumber evidence="6">2.6.1.19</ecNumber>
        <ecNumber evidence="5">2.6.1.22</ecNumber>
    </recommendedName>
    <alternativeName>
        <fullName evidence="13">GABA aminotransferase</fullName>
    </alternativeName>
    <alternativeName>
        <fullName evidence="11">Gamma-amino-N-butyrate transaminase</fullName>
    </alternativeName>
    <alternativeName>
        <fullName evidence="15">Glutamate:succinic semialdehyde transaminase</fullName>
    </alternativeName>
    <alternativeName>
        <fullName evidence="10">L-AIBAT</fullName>
    </alternativeName>
</protein>
<dbReference type="Gene3D" id="3.40.640.10">
    <property type="entry name" value="Type I PLP-dependent aspartate aminotransferase-like (Major domain)"/>
    <property type="match status" value="1"/>
</dbReference>
<dbReference type="InterPro" id="IPR015421">
    <property type="entry name" value="PyrdxlP-dep_Trfase_major"/>
</dbReference>
<comment type="cofactor">
    <cofactor evidence="2">
        <name>pyridoxal 5'-phosphate</name>
        <dbReference type="ChEBI" id="CHEBI:597326"/>
    </cofactor>
</comment>